<feature type="domain" description="VTC" evidence="1">
    <location>
        <begin position="28"/>
        <end position="232"/>
    </location>
</feature>
<dbReference type="Proteomes" id="UP000654947">
    <property type="component" value="Unassembled WGS sequence"/>
</dbReference>
<dbReference type="AlphaFoldDB" id="A0A919CLG6"/>
<accession>A0A919CLG6</accession>
<dbReference type="EMBL" id="BMXL01000036">
    <property type="protein sequence ID" value="GHD35932.1"/>
    <property type="molecule type" value="Genomic_DNA"/>
</dbReference>
<evidence type="ECO:0000313" key="2">
    <source>
        <dbReference type="EMBL" id="GHD35932.1"/>
    </source>
</evidence>
<keyword evidence="3" id="KW-1185">Reference proteome</keyword>
<gene>
    <name evidence="2" type="ORF">GCM10007147_42790</name>
</gene>
<dbReference type="CDD" id="cd07750">
    <property type="entry name" value="PolyPPase_VTC_like"/>
    <property type="match status" value="1"/>
</dbReference>
<evidence type="ECO:0000259" key="1">
    <source>
        <dbReference type="Pfam" id="PF09359"/>
    </source>
</evidence>
<organism evidence="2 3">
    <name type="scientific">Nocardiopsis kunsanensis</name>
    <dbReference type="NCBI Taxonomy" id="141693"/>
    <lineage>
        <taxon>Bacteria</taxon>
        <taxon>Bacillati</taxon>
        <taxon>Actinomycetota</taxon>
        <taxon>Actinomycetes</taxon>
        <taxon>Streptosporangiales</taxon>
        <taxon>Nocardiopsidaceae</taxon>
        <taxon>Nocardiopsis</taxon>
    </lineage>
</organism>
<proteinExistence type="predicted"/>
<evidence type="ECO:0000313" key="3">
    <source>
        <dbReference type="Proteomes" id="UP000654947"/>
    </source>
</evidence>
<dbReference type="RefSeq" id="WP_193518596.1">
    <property type="nucleotide sequence ID" value="NZ_BMXL01000036.1"/>
</dbReference>
<name>A0A919CLG6_9ACTN</name>
<reference evidence="2 3" key="1">
    <citation type="journal article" date="2014" name="Int. J. Syst. Evol. Microbiol.">
        <title>Complete genome sequence of Corynebacterium casei LMG S-19264T (=DSM 44701T), isolated from a smear-ripened cheese.</title>
        <authorList>
            <consortium name="US DOE Joint Genome Institute (JGI-PGF)"/>
            <person name="Walter F."/>
            <person name="Albersmeier A."/>
            <person name="Kalinowski J."/>
            <person name="Ruckert C."/>
        </authorList>
    </citation>
    <scope>NUCLEOTIDE SEQUENCE [LARGE SCALE GENOMIC DNA]</scope>
    <source>
        <strain evidence="2 3">KCTC 19473</strain>
    </source>
</reference>
<sequence>MSTGLVRELSPTPVSLEELNVRARLVTRVCRKYLVPAQVLSGILAVPGERLGVLTIGGRDSFRYSSTYFDTPELGSFRAHRQGRRRRYKARVRTYVDTGTRLFEVKLKGNRGLTDKVRIGHEGPSHVLPRASRAFLDSTLEGYGLVAPPVLAPSAVTDYRRSTLVSPSGTERLTLDTELVGRRDGREVRMRPDLVLLEVKTRGGFTPTERRLHAHGFREVTFSKYAATLVSLVPQLSGNRWIRASSACLERSVLRARPCFT</sequence>
<protein>
    <submittedName>
        <fullName evidence="2">VTC domain-containing protein</fullName>
    </submittedName>
</protein>
<dbReference type="Pfam" id="PF09359">
    <property type="entry name" value="VTC"/>
    <property type="match status" value="1"/>
</dbReference>
<dbReference type="InterPro" id="IPR018966">
    <property type="entry name" value="VTC_domain"/>
</dbReference>
<comment type="caution">
    <text evidence="2">The sequence shown here is derived from an EMBL/GenBank/DDBJ whole genome shotgun (WGS) entry which is preliminary data.</text>
</comment>